<evidence type="ECO:0000259" key="1">
    <source>
        <dbReference type="Pfam" id="PF00656"/>
    </source>
</evidence>
<dbReference type="PANTHER" id="PTHR48104">
    <property type="entry name" value="METACASPASE-4"/>
    <property type="match status" value="1"/>
</dbReference>
<organism evidence="2 3">
    <name type="scientific">Limnoraphis robusta CCNP1315</name>
    <dbReference type="NCBI Taxonomy" id="3110306"/>
    <lineage>
        <taxon>Bacteria</taxon>
        <taxon>Bacillati</taxon>
        <taxon>Cyanobacteriota</taxon>
        <taxon>Cyanophyceae</taxon>
        <taxon>Oscillatoriophycideae</taxon>
        <taxon>Oscillatoriales</taxon>
        <taxon>Sirenicapillariaceae</taxon>
        <taxon>Limnoraphis</taxon>
    </lineage>
</organism>
<accession>A0ABU5TYH1</accession>
<dbReference type="SUPFAM" id="SSF52129">
    <property type="entry name" value="Caspase-like"/>
    <property type="match status" value="1"/>
</dbReference>
<dbReference type="InterPro" id="IPR029030">
    <property type="entry name" value="Caspase-like_dom_sf"/>
</dbReference>
<protein>
    <submittedName>
        <fullName evidence="2">Caspase family protein</fullName>
    </submittedName>
</protein>
<dbReference type="InterPro" id="IPR050452">
    <property type="entry name" value="Metacaspase"/>
</dbReference>
<evidence type="ECO:0000313" key="2">
    <source>
        <dbReference type="EMBL" id="MEA5519992.1"/>
    </source>
</evidence>
<keyword evidence="3" id="KW-1185">Reference proteome</keyword>
<comment type="caution">
    <text evidence="2">The sequence shown here is derived from an EMBL/GenBank/DDBJ whole genome shotgun (WGS) entry which is preliminary data.</text>
</comment>
<dbReference type="EMBL" id="JAYGHT010000072">
    <property type="protein sequence ID" value="MEA5519992.1"/>
    <property type="molecule type" value="Genomic_DNA"/>
</dbReference>
<sequence length="265" mass="29719">MSKHAFVVAVSEYQTENNLLGVKEDVPTILPVLTNYGFNDVEVIQDEKATQENIIRGLNTLVKGRKPGDICIFYFSGHGFLLPKNFLGNNDPDGRDEALVPYEGVLSSLILDNWLGEFFENSIPDEVVFWGLYDSCYSGDISKNVFFPDEFEKTLQIEDIVIDSPPQLPKNSQSKKTQELILDGTFKKVFHFGAAMEYEKALCKNINGKSRSVFTWAIAEVLAGTPELTAQEFEEKVTHKVAEITRAHTPKLTAPPNFATEKIFS</sequence>
<dbReference type="Proteomes" id="UP001301728">
    <property type="component" value="Unassembled WGS sequence"/>
</dbReference>
<proteinExistence type="predicted"/>
<evidence type="ECO:0000313" key="3">
    <source>
        <dbReference type="Proteomes" id="UP001301728"/>
    </source>
</evidence>
<name>A0ABU5TYH1_9CYAN</name>
<dbReference type="PANTHER" id="PTHR48104:SF30">
    <property type="entry name" value="METACASPASE-1"/>
    <property type="match status" value="1"/>
</dbReference>
<dbReference type="Pfam" id="PF00656">
    <property type="entry name" value="Peptidase_C14"/>
    <property type="match status" value="1"/>
</dbReference>
<dbReference type="RefSeq" id="WP_323217754.1">
    <property type="nucleotide sequence ID" value="NZ_JAYGHT010000072.1"/>
</dbReference>
<dbReference type="Gene3D" id="3.40.50.1460">
    <property type="match status" value="1"/>
</dbReference>
<feature type="domain" description="Peptidase C14 caspase" evidence="1">
    <location>
        <begin position="3"/>
        <end position="251"/>
    </location>
</feature>
<dbReference type="InterPro" id="IPR011600">
    <property type="entry name" value="Pept_C14_caspase"/>
</dbReference>
<gene>
    <name evidence="2" type="ORF">VB854_13670</name>
</gene>
<reference evidence="2 3" key="1">
    <citation type="submission" date="2023-12" db="EMBL/GenBank/DDBJ databases">
        <title>Baltic Sea Cyanobacteria.</title>
        <authorList>
            <person name="Delbaje E."/>
            <person name="Fewer D.P."/>
            <person name="Shishido T.K."/>
        </authorList>
    </citation>
    <scope>NUCLEOTIDE SEQUENCE [LARGE SCALE GENOMIC DNA]</scope>
    <source>
        <strain evidence="2 3">CCNP 1315</strain>
    </source>
</reference>